<comment type="caution">
    <text evidence="1">The sequence shown here is derived from an EMBL/GenBank/DDBJ whole genome shotgun (WGS) entry which is preliminary data.</text>
</comment>
<dbReference type="SUPFAM" id="SSF52540">
    <property type="entry name" value="P-loop containing nucleoside triphosphate hydrolases"/>
    <property type="match status" value="1"/>
</dbReference>
<evidence type="ECO:0000313" key="2">
    <source>
        <dbReference type="Proteomes" id="UP000546970"/>
    </source>
</evidence>
<dbReference type="Gene3D" id="3.40.50.300">
    <property type="entry name" value="P-loop containing nucleotide triphosphate hydrolases"/>
    <property type="match status" value="1"/>
</dbReference>
<name>A0A7X9UBV1_9ACTN</name>
<dbReference type="Pfam" id="PF02572">
    <property type="entry name" value="CobA_CobO_BtuR"/>
    <property type="match status" value="1"/>
</dbReference>
<proteinExistence type="predicted"/>
<evidence type="ECO:0000313" key="1">
    <source>
        <dbReference type="EMBL" id="NMF55528.1"/>
    </source>
</evidence>
<dbReference type="GO" id="GO:0008817">
    <property type="term" value="F:corrinoid adenosyltransferase activity"/>
    <property type="evidence" value="ECO:0007669"/>
    <property type="project" value="InterPro"/>
</dbReference>
<dbReference type="GO" id="GO:0009236">
    <property type="term" value="P:cobalamin biosynthetic process"/>
    <property type="evidence" value="ECO:0007669"/>
    <property type="project" value="InterPro"/>
</dbReference>
<dbReference type="InterPro" id="IPR003724">
    <property type="entry name" value="CblAdoTrfase_CobA"/>
</dbReference>
<reference evidence="1 2" key="1">
    <citation type="submission" date="2020-04" db="EMBL/GenBank/DDBJ databases">
        <title>Collinsella sp. KGMB02528 nov., an anaerobic actinobacterium isolated from human feces.</title>
        <authorList>
            <person name="Han K.-I."/>
            <person name="Eom M.K."/>
            <person name="Kim J.-S."/>
            <person name="Lee K.C."/>
            <person name="Suh M.K."/>
            <person name="Park S.-H."/>
            <person name="Lee J.H."/>
            <person name="Kang S.W."/>
            <person name="Park J.-E."/>
            <person name="Oh B.S."/>
            <person name="Yu S.Y."/>
            <person name="Choi S.-H."/>
            <person name="Lee D.H."/>
            <person name="Yoon H."/>
            <person name="Kim B.-Y."/>
            <person name="Lee J.H."/>
            <person name="Lee J.-S."/>
        </authorList>
    </citation>
    <scope>NUCLEOTIDE SEQUENCE [LARGE SCALE GENOMIC DNA]</scope>
    <source>
        <strain evidence="1 2">KGMB02528</strain>
    </source>
</reference>
<accession>A0A7X9UBV1</accession>
<dbReference type="AlphaFoldDB" id="A0A7X9UBV1"/>
<dbReference type="PANTHER" id="PTHR46638">
    <property type="entry name" value="CORRINOID ADENOSYLTRANSFERASE"/>
    <property type="match status" value="1"/>
</dbReference>
<sequence>MAQLECGKVQIYTGDGKGKTTAALGLSLRARGLGLDVLFLQFAKKLVCAEHEIAPQIGLEIAQATRETPELCAQQIMKLAHWALAPAGDAPDASIPIAARNKPVDILVLDEVGYAMHRGYVTRADIEKLIASKPATTELVLTGRGLLDLADRADLVTEMVPIKHYFDEGLLARRGIEY</sequence>
<keyword evidence="2" id="KW-1185">Reference proteome</keyword>
<dbReference type="InterPro" id="IPR027417">
    <property type="entry name" value="P-loop_NTPase"/>
</dbReference>
<dbReference type="PANTHER" id="PTHR46638:SF1">
    <property type="entry name" value="CORRINOID ADENOSYLTRANSFERASE"/>
    <property type="match status" value="1"/>
</dbReference>
<dbReference type="GO" id="GO:0005524">
    <property type="term" value="F:ATP binding"/>
    <property type="evidence" value="ECO:0007669"/>
    <property type="project" value="InterPro"/>
</dbReference>
<dbReference type="RefSeq" id="WP_169277187.1">
    <property type="nucleotide sequence ID" value="NZ_JABBCP010000002.1"/>
</dbReference>
<keyword evidence="1" id="KW-0808">Transferase</keyword>
<dbReference type="PIRSF" id="PIRSF015617">
    <property type="entry name" value="Adensltrnsf_CobA"/>
    <property type="match status" value="1"/>
</dbReference>
<dbReference type="EMBL" id="JABBCP010000002">
    <property type="protein sequence ID" value="NMF55528.1"/>
    <property type="molecule type" value="Genomic_DNA"/>
</dbReference>
<dbReference type="Proteomes" id="UP000546970">
    <property type="component" value="Unassembled WGS sequence"/>
</dbReference>
<gene>
    <name evidence="1" type="ORF">HF320_04185</name>
</gene>
<organism evidence="1 2">
    <name type="scientific">Collinsella acetigenes</name>
    <dbReference type="NCBI Taxonomy" id="2713419"/>
    <lineage>
        <taxon>Bacteria</taxon>
        <taxon>Bacillati</taxon>
        <taxon>Actinomycetota</taxon>
        <taxon>Coriobacteriia</taxon>
        <taxon>Coriobacteriales</taxon>
        <taxon>Coriobacteriaceae</taxon>
        <taxon>Collinsella</taxon>
    </lineage>
</organism>
<protein>
    <submittedName>
        <fullName evidence="1">Cob(I)yrinic acid a,c-diamide adenosyltransferase</fullName>
    </submittedName>
</protein>